<accession>A0A151NR45</accession>
<dbReference type="EMBL" id="AKHW03002395">
    <property type="protein sequence ID" value="KYO38955.1"/>
    <property type="molecule type" value="Genomic_DNA"/>
</dbReference>
<organism evidence="1 2">
    <name type="scientific">Alligator mississippiensis</name>
    <name type="common">American alligator</name>
    <dbReference type="NCBI Taxonomy" id="8496"/>
    <lineage>
        <taxon>Eukaryota</taxon>
        <taxon>Metazoa</taxon>
        <taxon>Chordata</taxon>
        <taxon>Craniata</taxon>
        <taxon>Vertebrata</taxon>
        <taxon>Euteleostomi</taxon>
        <taxon>Archelosauria</taxon>
        <taxon>Archosauria</taxon>
        <taxon>Crocodylia</taxon>
        <taxon>Alligatoridae</taxon>
        <taxon>Alligatorinae</taxon>
        <taxon>Alligator</taxon>
    </lineage>
</organism>
<dbReference type="AlphaFoldDB" id="A0A151NR45"/>
<proteinExistence type="predicted"/>
<sequence>MTPCSWSQAPANSEEMHLSALPFFYLWKRLWWLKNYSCEQSCACDEAFVAIMAVAISDEEICWSTGRGGQIQSTALCCAGTATTEKFISRVHYLHSFGDKATTSSVFLECGEIDRYVWISGEAQTLLKVTSAINSGCWLA</sequence>
<protein>
    <submittedName>
        <fullName evidence="1">Uncharacterized protein</fullName>
    </submittedName>
</protein>
<gene>
    <name evidence="1" type="ORF">Y1Q_0022561</name>
</gene>
<reference evidence="1 2" key="1">
    <citation type="journal article" date="2012" name="Genome Biol.">
        <title>Sequencing three crocodilian genomes to illuminate the evolution of archosaurs and amniotes.</title>
        <authorList>
            <person name="St John J.A."/>
            <person name="Braun E.L."/>
            <person name="Isberg S.R."/>
            <person name="Miles L.G."/>
            <person name="Chong A.Y."/>
            <person name="Gongora J."/>
            <person name="Dalzell P."/>
            <person name="Moran C."/>
            <person name="Bed'hom B."/>
            <person name="Abzhanov A."/>
            <person name="Burgess S.C."/>
            <person name="Cooksey A.M."/>
            <person name="Castoe T.A."/>
            <person name="Crawford N.G."/>
            <person name="Densmore L.D."/>
            <person name="Drew J.C."/>
            <person name="Edwards S.V."/>
            <person name="Faircloth B.C."/>
            <person name="Fujita M.K."/>
            <person name="Greenwold M.J."/>
            <person name="Hoffmann F.G."/>
            <person name="Howard J.M."/>
            <person name="Iguchi T."/>
            <person name="Janes D.E."/>
            <person name="Khan S.Y."/>
            <person name="Kohno S."/>
            <person name="de Koning A.J."/>
            <person name="Lance S.L."/>
            <person name="McCarthy F.M."/>
            <person name="McCormack J.E."/>
            <person name="Merchant M.E."/>
            <person name="Peterson D.G."/>
            <person name="Pollock D.D."/>
            <person name="Pourmand N."/>
            <person name="Raney B.J."/>
            <person name="Roessler K.A."/>
            <person name="Sanford J.R."/>
            <person name="Sawyer R.H."/>
            <person name="Schmidt C.J."/>
            <person name="Triplett E.W."/>
            <person name="Tuberville T.D."/>
            <person name="Venegas-Anaya M."/>
            <person name="Howard J.T."/>
            <person name="Jarvis E.D."/>
            <person name="Guillette L.J.Jr."/>
            <person name="Glenn T.C."/>
            <person name="Green R.E."/>
            <person name="Ray D.A."/>
        </authorList>
    </citation>
    <scope>NUCLEOTIDE SEQUENCE [LARGE SCALE GENOMIC DNA]</scope>
    <source>
        <strain evidence="1">KSC_2009_1</strain>
    </source>
</reference>
<comment type="caution">
    <text evidence="1">The sequence shown here is derived from an EMBL/GenBank/DDBJ whole genome shotgun (WGS) entry which is preliminary data.</text>
</comment>
<keyword evidence="2" id="KW-1185">Reference proteome</keyword>
<dbReference type="Proteomes" id="UP000050525">
    <property type="component" value="Unassembled WGS sequence"/>
</dbReference>
<evidence type="ECO:0000313" key="1">
    <source>
        <dbReference type="EMBL" id="KYO38955.1"/>
    </source>
</evidence>
<evidence type="ECO:0000313" key="2">
    <source>
        <dbReference type="Proteomes" id="UP000050525"/>
    </source>
</evidence>
<name>A0A151NR45_ALLMI</name>